<feature type="domain" description="ParB-like N-terminal" evidence="2">
    <location>
        <begin position="26"/>
        <end position="110"/>
    </location>
</feature>
<dbReference type="AlphaFoldDB" id="A0A918LXG6"/>
<gene>
    <name evidence="3" type="ORF">GCM10014713_66820</name>
</gene>
<dbReference type="SMART" id="SM00470">
    <property type="entry name" value="ParB"/>
    <property type="match status" value="1"/>
</dbReference>
<feature type="region of interest" description="Disordered" evidence="1">
    <location>
        <begin position="226"/>
        <end position="279"/>
    </location>
</feature>
<dbReference type="InterPro" id="IPR003115">
    <property type="entry name" value="ParB_N"/>
</dbReference>
<reference evidence="3" key="1">
    <citation type="journal article" date="2014" name="Int. J. Syst. Evol. Microbiol.">
        <title>Complete genome sequence of Corynebacterium casei LMG S-19264T (=DSM 44701T), isolated from a smear-ripened cheese.</title>
        <authorList>
            <consortium name="US DOE Joint Genome Institute (JGI-PGF)"/>
            <person name="Walter F."/>
            <person name="Albersmeier A."/>
            <person name="Kalinowski J."/>
            <person name="Ruckert C."/>
        </authorList>
    </citation>
    <scope>NUCLEOTIDE SEQUENCE</scope>
    <source>
        <strain evidence="3">JCM 3172</strain>
    </source>
</reference>
<organism evidence="3 4">
    <name type="scientific">Streptomyces purpureus</name>
    <dbReference type="NCBI Taxonomy" id="1951"/>
    <lineage>
        <taxon>Bacteria</taxon>
        <taxon>Bacillati</taxon>
        <taxon>Actinomycetota</taxon>
        <taxon>Actinomycetes</taxon>
        <taxon>Kitasatosporales</taxon>
        <taxon>Streptomycetaceae</taxon>
        <taxon>Streptomyces</taxon>
    </lineage>
</organism>
<dbReference type="InterPro" id="IPR036086">
    <property type="entry name" value="ParB/Sulfiredoxin_sf"/>
</dbReference>
<feature type="compositionally biased region" description="Basic residues" evidence="1">
    <location>
        <begin position="1"/>
        <end position="10"/>
    </location>
</feature>
<keyword evidence="4" id="KW-1185">Reference proteome</keyword>
<feature type="compositionally biased region" description="Low complexity" evidence="1">
    <location>
        <begin position="268"/>
        <end position="279"/>
    </location>
</feature>
<dbReference type="RefSeq" id="WP_189205423.1">
    <property type="nucleotide sequence ID" value="NZ_BMQQ01000047.1"/>
</dbReference>
<accession>A0A918LXG6</accession>
<sequence length="362" mass="37902">MDTHLTHHHAPPTPAVAGDGAGDGVVQIPLGLLLPADSPRMSGENLQHARTLMALDDGWPPILVHRPTMRVIDGMHRLRAAILRQQPLVEVEFFDGTPEDAFVRAVSANIGHGLPLTLAERTAAAARIIISHPHWSDRAVAAACGLAAKTVGALRRRGAPDPDQPPGPPARLGQDGRIRPLSSAEGRRLAGRLINDTPDASLREVARQAGISPGTVRDVRARLARGEDPVPAGLRTPAPAPTPAAPAGPGAAGTPGTPAPAAEPGPARPADGTAPHTLAPAHPAEAAGLENLFRALCRDPALRQSESGRLMLRALELHLPAQWRRITGSVPHHRAALAAAAAQECAKAWQEFAAHLQRIPLS</sequence>
<evidence type="ECO:0000259" key="2">
    <source>
        <dbReference type="SMART" id="SM00470"/>
    </source>
</evidence>
<dbReference type="Proteomes" id="UP000619486">
    <property type="component" value="Unassembled WGS sequence"/>
</dbReference>
<feature type="region of interest" description="Disordered" evidence="1">
    <location>
        <begin position="1"/>
        <end position="21"/>
    </location>
</feature>
<evidence type="ECO:0000313" key="3">
    <source>
        <dbReference type="EMBL" id="GGT64333.1"/>
    </source>
</evidence>
<reference evidence="3" key="2">
    <citation type="submission" date="2020-09" db="EMBL/GenBank/DDBJ databases">
        <authorList>
            <person name="Sun Q."/>
            <person name="Ohkuma M."/>
        </authorList>
    </citation>
    <scope>NUCLEOTIDE SEQUENCE</scope>
    <source>
        <strain evidence="3">JCM 3172</strain>
    </source>
</reference>
<comment type="caution">
    <text evidence="3">The sequence shown here is derived from an EMBL/GenBank/DDBJ whole genome shotgun (WGS) entry which is preliminary data.</text>
</comment>
<feature type="region of interest" description="Disordered" evidence="1">
    <location>
        <begin position="156"/>
        <end position="195"/>
    </location>
</feature>
<feature type="compositionally biased region" description="Low complexity" evidence="1">
    <location>
        <begin position="247"/>
        <end position="256"/>
    </location>
</feature>
<dbReference type="EMBL" id="BMQQ01000047">
    <property type="protein sequence ID" value="GGT64333.1"/>
    <property type="molecule type" value="Genomic_DNA"/>
</dbReference>
<evidence type="ECO:0000313" key="4">
    <source>
        <dbReference type="Proteomes" id="UP000619486"/>
    </source>
</evidence>
<feature type="compositionally biased region" description="Pro residues" evidence="1">
    <location>
        <begin position="257"/>
        <end position="267"/>
    </location>
</feature>
<evidence type="ECO:0000256" key="1">
    <source>
        <dbReference type="SAM" id="MobiDB-lite"/>
    </source>
</evidence>
<protein>
    <recommendedName>
        <fullName evidence="2">ParB-like N-terminal domain-containing protein</fullName>
    </recommendedName>
</protein>
<proteinExistence type="predicted"/>
<name>A0A918LXG6_9ACTN</name>
<dbReference type="SUPFAM" id="SSF110849">
    <property type="entry name" value="ParB/Sulfiredoxin"/>
    <property type="match status" value="1"/>
</dbReference>